<name>A0ABX0XUQ1_9ACTN</name>
<gene>
    <name evidence="1" type="ORF">HC031_07720</name>
</gene>
<sequence length="105" mass="11962">MDLPADGDLVYVPARPLRDGSEREPAIELRRLRDSDERVGLAFTSPQALVDTLGEYQPWISMPMYSYVTWLRVQGVYRVQVDPRYADDVSQWSADRLADAAQVMS</sequence>
<dbReference type="RefSeq" id="WP_167924530.1">
    <property type="nucleotide sequence ID" value="NZ_JAATVY010000004.1"/>
</dbReference>
<comment type="caution">
    <text evidence="1">The sequence shown here is derived from an EMBL/GenBank/DDBJ whole genome shotgun (WGS) entry which is preliminary data.</text>
</comment>
<proteinExistence type="predicted"/>
<keyword evidence="2" id="KW-1185">Reference proteome</keyword>
<evidence type="ECO:0000313" key="1">
    <source>
        <dbReference type="EMBL" id="NJC69607.1"/>
    </source>
</evidence>
<protein>
    <recommendedName>
        <fullName evidence="3">SseB protein N-terminal domain-containing protein</fullName>
    </recommendedName>
</protein>
<dbReference type="Proteomes" id="UP000722989">
    <property type="component" value="Unassembled WGS sequence"/>
</dbReference>
<dbReference type="EMBL" id="JAATVY010000004">
    <property type="protein sequence ID" value="NJC69607.1"/>
    <property type="molecule type" value="Genomic_DNA"/>
</dbReference>
<organism evidence="1 2">
    <name type="scientific">Planosporangium thailandense</name>
    <dbReference type="NCBI Taxonomy" id="765197"/>
    <lineage>
        <taxon>Bacteria</taxon>
        <taxon>Bacillati</taxon>
        <taxon>Actinomycetota</taxon>
        <taxon>Actinomycetes</taxon>
        <taxon>Micromonosporales</taxon>
        <taxon>Micromonosporaceae</taxon>
        <taxon>Planosporangium</taxon>
    </lineage>
</organism>
<accession>A0ABX0XUQ1</accession>
<dbReference type="InterPro" id="IPR049975">
    <property type="entry name" value="SAV_915-like_dom"/>
</dbReference>
<reference evidence="1 2" key="1">
    <citation type="submission" date="2020-03" db="EMBL/GenBank/DDBJ databases">
        <title>WGS of the type strain of Planosporangium spp.</title>
        <authorList>
            <person name="Thawai C."/>
        </authorList>
    </citation>
    <scope>NUCLEOTIDE SEQUENCE [LARGE SCALE GENOMIC DNA]</scope>
    <source>
        <strain evidence="1 2">TBRC 5610</strain>
    </source>
</reference>
<evidence type="ECO:0000313" key="2">
    <source>
        <dbReference type="Proteomes" id="UP000722989"/>
    </source>
</evidence>
<evidence type="ECO:0008006" key="3">
    <source>
        <dbReference type="Google" id="ProtNLM"/>
    </source>
</evidence>
<dbReference type="NCBIfam" id="NF042914">
    <property type="entry name" value="SAV915_dom"/>
    <property type="match status" value="1"/>
</dbReference>